<comment type="caution">
    <text evidence="3">The sequence shown here is derived from an EMBL/GenBank/DDBJ whole genome shotgun (WGS) entry which is preliminary data.</text>
</comment>
<keyword evidence="1" id="KW-0472">Membrane</keyword>
<evidence type="ECO:0000256" key="1">
    <source>
        <dbReference type="SAM" id="Phobius"/>
    </source>
</evidence>
<keyword evidence="4" id="KW-1185">Reference proteome</keyword>
<protein>
    <recommendedName>
        <fullName evidence="2">DUF4097 domain-containing protein</fullName>
    </recommendedName>
</protein>
<accession>A0AAD5T1V7</accession>
<keyword evidence="1" id="KW-0812">Transmembrane</keyword>
<dbReference type="Pfam" id="PF13349">
    <property type="entry name" value="DUF4097"/>
    <property type="match status" value="1"/>
</dbReference>
<gene>
    <name evidence="3" type="ORF">HK100_002084</name>
</gene>
<dbReference type="AlphaFoldDB" id="A0AAD5T1V7"/>
<sequence length="364" mass="39040">MAEAMDNKPLLPTVTTKAPSTDVCKLVHEHHGNKSKVHPLILVVLTGAITLVVLILTNNNHFAQKGYSEPIPSSRNGSASFPILFDLLTIEQTGFADTRIQVTTGTGSQATVFYSISATDTSALNETTVTASFNEINARLGVQVISTRKPYYEGKLTVVVELFVPQVLLNGIFNGDKLEISYDGPNIASSFSAFITTGSIHTYSTLETGTVQASISQGSVAFNKIVAAKSLNIKLTNGNVFIHNAVTEKAFLGVDKGKILASISGYFKLGVSTNTGDIDLTLEPGVKNSTNSIKSQSGIVNAVVSNFKGEFFVQSNMRPPKVHGATQMETPTFGKFIGFVGDGYSEHALLWAITEFGFIFLNFV</sequence>
<dbReference type="InterPro" id="IPR025164">
    <property type="entry name" value="Toastrack_DUF4097"/>
</dbReference>
<evidence type="ECO:0000259" key="2">
    <source>
        <dbReference type="Pfam" id="PF13349"/>
    </source>
</evidence>
<feature type="domain" description="DUF4097" evidence="2">
    <location>
        <begin position="164"/>
        <end position="308"/>
    </location>
</feature>
<evidence type="ECO:0000313" key="3">
    <source>
        <dbReference type="EMBL" id="KAJ3113135.1"/>
    </source>
</evidence>
<feature type="transmembrane region" description="Helical" evidence="1">
    <location>
        <begin position="37"/>
        <end position="56"/>
    </location>
</feature>
<keyword evidence="1" id="KW-1133">Transmembrane helix</keyword>
<dbReference type="EMBL" id="JADGJH010001474">
    <property type="protein sequence ID" value="KAJ3113135.1"/>
    <property type="molecule type" value="Genomic_DNA"/>
</dbReference>
<organism evidence="3 4">
    <name type="scientific">Physocladia obscura</name>
    <dbReference type="NCBI Taxonomy" id="109957"/>
    <lineage>
        <taxon>Eukaryota</taxon>
        <taxon>Fungi</taxon>
        <taxon>Fungi incertae sedis</taxon>
        <taxon>Chytridiomycota</taxon>
        <taxon>Chytridiomycota incertae sedis</taxon>
        <taxon>Chytridiomycetes</taxon>
        <taxon>Chytridiales</taxon>
        <taxon>Chytriomycetaceae</taxon>
        <taxon>Physocladia</taxon>
    </lineage>
</organism>
<reference evidence="3" key="1">
    <citation type="submission" date="2020-05" db="EMBL/GenBank/DDBJ databases">
        <title>Phylogenomic resolution of chytrid fungi.</title>
        <authorList>
            <person name="Stajich J.E."/>
            <person name="Amses K."/>
            <person name="Simmons R."/>
            <person name="Seto K."/>
            <person name="Myers J."/>
            <person name="Bonds A."/>
            <person name="Quandt C.A."/>
            <person name="Barry K."/>
            <person name="Liu P."/>
            <person name="Grigoriev I."/>
            <person name="Longcore J.E."/>
            <person name="James T.Y."/>
        </authorList>
    </citation>
    <scope>NUCLEOTIDE SEQUENCE</scope>
    <source>
        <strain evidence="3">JEL0513</strain>
    </source>
</reference>
<proteinExistence type="predicted"/>
<evidence type="ECO:0000313" key="4">
    <source>
        <dbReference type="Proteomes" id="UP001211907"/>
    </source>
</evidence>
<dbReference type="Proteomes" id="UP001211907">
    <property type="component" value="Unassembled WGS sequence"/>
</dbReference>
<name>A0AAD5T1V7_9FUNG</name>